<dbReference type="PANTHER" id="PTHR33434:SF2">
    <property type="entry name" value="FATTY ACID-BINDING PROTEIN TM_1468"/>
    <property type="match status" value="1"/>
</dbReference>
<dbReference type="EMBL" id="CP038015">
    <property type="protein sequence ID" value="QBP42386.1"/>
    <property type="molecule type" value="Genomic_DNA"/>
</dbReference>
<dbReference type="NCBIfam" id="TIGR00762">
    <property type="entry name" value="DegV"/>
    <property type="match status" value="1"/>
</dbReference>
<organism evidence="2 3">
    <name type="scientific">Paenisporosarcina antarctica</name>
    <dbReference type="NCBI Taxonomy" id="417367"/>
    <lineage>
        <taxon>Bacteria</taxon>
        <taxon>Bacillati</taxon>
        <taxon>Bacillota</taxon>
        <taxon>Bacilli</taxon>
        <taxon>Bacillales</taxon>
        <taxon>Caryophanaceae</taxon>
        <taxon>Paenisporosarcina</taxon>
    </lineage>
</organism>
<accession>A0A4P7A338</accession>
<keyword evidence="3" id="KW-1185">Reference proteome</keyword>
<dbReference type="InterPro" id="IPR043168">
    <property type="entry name" value="DegV_C"/>
</dbReference>
<dbReference type="PANTHER" id="PTHR33434">
    <property type="entry name" value="DEGV DOMAIN-CONTAINING PROTEIN DR_1986-RELATED"/>
    <property type="match status" value="1"/>
</dbReference>
<dbReference type="InterPro" id="IPR003797">
    <property type="entry name" value="DegV"/>
</dbReference>
<evidence type="ECO:0000256" key="1">
    <source>
        <dbReference type="ARBA" id="ARBA00023121"/>
    </source>
</evidence>
<evidence type="ECO:0000313" key="3">
    <source>
        <dbReference type="Proteomes" id="UP000294292"/>
    </source>
</evidence>
<dbReference type="InterPro" id="IPR050270">
    <property type="entry name" value="DegV_domain_contain"/>
</dbReference>
<dbReference type="AlphaFoldDB" id="A0A4P7A338"/>
<dbReference type="Pfam" id="PF02645">
    <property type="entry name" value="DegV"/>
    <property type="match status" value="1"/>
</dbReference>
<dbReference type="KEGG" id="panc:E2636_15035"/>
<keyword evidence="1" id="KW-0446">Lipid-binding</keyword>
<dbReference type="RefSeq" id="WP_134210937.1">
    <property type="nucleotide sequence ID" value="NZ_CP038015.1"/>
</dbReference>
<dbReference type="Gene3D" id="3.30.1180.10">
    <property type="match status" value="1"/>
</dbReference>
<sequence length="280" mass="30820">MNQSKIAWVTDSTATLSPEFIKQHHIYVVPLYVIFGETAYRENVDIKSEAFYKKLASVKELPKTSQPSPGEMIEIFKEIKKNYDHVIAIHVTGSLTGAYSGAISAAKETGVDAFVLDSQIGSFPLGKMVERAVALEQQGKTFDEIVSVIKTLPAKGRLFLTPGSLEQLHKGGRVTGTQTVIATLLNMKVVLKFDKGKAILSDKVRSHKRAIAKMVEYLETEIDHVSEVTVIHADNLTEATHWKSILQKQFPDIAFYITELSPVPGTHAGRGTVGLAWLGE</sequence>
<dbReference type="SUPFAM" id="SSF82549">
    <property type="entry name" value="DAK1/DegV-like"/>
    <property type="match status" value="1"/>
</dbReference>
<name>A0A4P7A338_9BACL</name>
<dbReference type="PROSITE" id="PS51482">
    <property type="entry name" value="DEGV"/>
    <property type="match status" value="1"/>
</dbReference>
<reference evidence="2 3" key="1">
    <citation type="submission" date="2019-03" db="EMBL/GenBank/DDBJ databases">
        <title>Complete genome sequence of Paenisporosarcina antarctica CGMCC 1.6503T.</title>
        <authorList>
            <person name="Rong J.-C."/>
            <person name="Chi N.-Y."/>
            <person name="Zhang Q.-F."/>
        </authorList>
    </citation>
    <scope>NUCLEOTIDE SEQUENCE [LARGE SCALE GENOMIC DNA]</scope>
    <source>
        <strain evidence="2 3">CGMCC 1.6503</strain>
    </source>
</reference>
<gene>
    <name evidence="2" type="ORF">E2636_15035</name>
</gene>
<evidence type="ECO:0000313" key="2">
    <source>
        <dbReference type="EMBL" id="QBP42386.1"/>
    </source>
</evidence>
<proteinExistence type="predicted"/>
<protein>
    <submittedName>
        <fullName evidence="2">DegV family protein</fullName>
    </submittedName>
</protein>
<dbReference type="Gene3D" id="3.40.50.10170">
    <property type="match status" value="1"/>
</dbReference>
<dbReference type="OrthoDB" id="9775494at2"/>
<dbReference type="Proteomes" id="UP000294292">
    <property type="component" value="Chromosome"/>
</dbReference>
<dbReference type="GO" id="GO:0008289">
    <property type="term" value="F:lipid binding"/>
    <property type="evidence" value="ECO:0007669"/>
    <property type="project" value="UniProtKB-KW"/>
</dbReference>